<dbReference type="Gene3D" id="3.20.20.80">
    <property type="entry name" value="Glycosidases"/>
    <property type="match status" value="1"/>
</dbReference>
<dbReference type="InterPro" id="IPR017853">
    <property type="entry name" value="GH"/>
</dbReference>
<gene>
    <name evidence="3" type="ORF">PMAYCL1PPCAC_14046</name>
</gene>
<dbReference type="Proteomes" id="UP001328107">
    <property type="component" value="Unassembled WGS sequence"/>
</dbReference>
<dbReference type="GO" id="GO:0006032">
    <property type="term" value="P:chitin catabolic process"/>
    <property type="evidence" value="ECO:0007669"/>
    <property type="project" value="TreeGrafter"/>
</dbReference>
<dbReference type="InterPro" id="IPR001223">
    <property type="entry name" value="Glyco_hydro18_cat"/>
</dbReference>
<dbReference type="PANTHER" id="PTHR11177">
    <property type="entry name" value="CHITINASE"/>
    <property type="match status" value="1"/>
</dbReference>
<evidence type="ECO:0000259" key="2">
    <source>
        <dbReference type="PROSITE" id="PS51910"/>
    </source>
</evidence>
<keyword evidence="4" id="KW-1185">Reference proteome</keyword>
<keyword evidence="1" id="KW-0732">Signal</keyword>
<accession>A0AAN5CHE6</accession>
<dbReference type="Gene3D" id="3.10.50.10">
    <property type="match status" value="1"/>
</dbReference>
<sequence>MLLRLVTFAGLLQIARSADPVVACYTEYLHPPTGSIPPGLCTHYQLIGLSPVDWLGNFVPPNDTVIREFASLRLRENDNRTKPVLLLCITGPNPNWSRLVSFEGNMRKFATAAAAYLTDNGLQGIDLDWEFPYWSSDASVWDYEGFAKLIEIIHEVFSPQGLMLTAAVSGPPTITRVAYNMTALNNFADLVFVMNYDFHVWTPSAPFVGFNAPLHAMPTEATELREMNSEASMRKYIKLGLDRKKAIFGMPVYNLAYILANGNFHLPYAVADGITYDYTSHDLVCNLTSSPGWNRVWNKYAASSYLYNSDKKLWISEETESSVRAKAEYARDQDFGGIMIFSLGTDDVDGGCGNKVFPLTSLAAKTFRGY</sequence>
<dbReference type="SUPFAM" id="SSF54556">
    <property type="entry name" value="Chitinase insertion domain"/>
    <property type="match status" value="1"/>
</dbReference>
<feature type="chain" id="PRO_5042838237" description="GH18 domain-containing protein" evidence="1">
    <location>
        <begin position="18"/>
        <end position="370"/>
    </location>
</feature>
<proteinExistence type="predicted"/>
<dbReference type="InterPro" id="IPR050314">
    <property type="entry name" value="Glycosyl_Hydrlase_18"/>
</dbReference>
<dbReference type="Pfam" id="PF00704">
    <property type="entry name" value="Glyco_hydro_18"/>
    <property type="match status" value="1"/>
</dbReference>
<evidence type="ECO:0000313" key="3">
    <source>
        <dbReference type="EMBL" id="GMR43851.1"/>
    </source>
</evidence>
<dbReference type="GO" id="GO:0005975">
    <property type="term" value="P:carbohydrate metabolic process"/>
    <property type="evidence" value="ECO:0007669"/>
    <property type="project" value="InterPro"/>
</dbReference>
<evidence type="ECO:0000313" key="4">
    <source>
        <dbReference type="Proteomes" id="UP001328107"/>
    </source>
</evidence>
<dbReference type="PANTHER" id="PTHR11177:SF317">
    <property type="entry name" value="CHITINASE 12-RELATED"/>
    <property type="match status" value="1"/>
</dbReference>
<comment type="caution">
    <text evidence="3">The sequence shown here is derived from an EMBL/GenBank/DDBJ whole genome shotgun (WGS) entry which is preliminary data.</text>
</comment>
<dbReference type="InterPro" id="IPR029070">
    <property type="entry name" value="Chitinase_insertion_sf"/>
</dbReference>
<dbReference type="EMBL" id="BTRK01000003">
    <property type="protein sequence ID" value="GMR43851.1"/>
    <property type="molecule type" value="Genomic_DNA"/>
</dbReference>
<dbReference type="InterPro" id="IPR011583">
    <property type="entry name" value="Chitinase_II/V-like_cat"/>
</dbReference>
<feature type="domain" description="GH18" evidence="2">
    <location>
        <begin position="20"/>
        <end position="370"/>
    </location>
</feature>
<organism evidence="3 4">
    <name type="scientific">Pristionchus mayeri</name>
    <dbReference type="NCBI Taxonomy" id="1317129"/>
    <lineage>
        <taxon>Eukaryota</taxon>
        <taxon>Metazoa</taxon>
        <taxon>Ecdysozoa</taxon>
        <taxon>Nematoda</taxon>
        <taxon>Chromadorea</taxon>
        <taxon>Rhabditida</taxon>
        <taxon>Rhabditina</taxon>
        <taxon>Diplogasteromorpha</taxon>
        <taxon>Diplogasteroidea</taxon>
        <taxon>Neodiplogasteridae</taxon>
        <taxon>Pristionchus</taxon>
    </lineage>
</organism>
<dbReference type="PROSITE" id="PS51910">
    <property type="entry name" value="GH18_2"/>
    <property type="match status" value="1"/>
</dbReference>
<dbReference type="GO" id="GO:0004568">
    <property type="term" value="F:chitinase activity"/>
    <property type="evidence" value="ECO:0007669"/>
    <property type="project" value="TreeGrafter"/>
</dbReference>
<dbReference type="GO" id="GO:0005576">
    <property type="term" value="C:extracellular region"/>
    <property type="evidence" value="ECO:0007669"/>
    <property type="project" value="TreeGrafter"/>
</dbReference>
<protein>
    <recommendedName>
        <fullName evidence="2">GH18 domain-containing protein</fullName>
    </recommendedName>
</protein>
<dbReference type="GO" id="GO:0008061">
    <property type="term" value="F:chitin binding"/>
    <property type="evidence" value="ECO:0007669"/>
    <property type="project" value="InterPro"/>
</dbReference>
<feature type="signal peptide" evidence="1">
    <location>
        <begin position="1"/>
        <end position="17"/>
    </location>
</feature>
<dbReference type="AlphaFoldDB" id="A0AAN5CHE6"/>
<dbReference type="SUPFAM" id="SSF51445">
    <property type="entry name" value="(Trans)glycosidases"/>
    <property type="match status" value="1"/>
</dbReference>
<reference evidence="4" key="1">
    <citation type="submission" date="2022-10" db="EMBL/GenBank/DDBJ databases">
        <title>Genome assembly of Pristionchus species.</title>
        <authorList>
            <person name="Yoshida K."/>
            <person name="Sommer R.J."/>
        </authorList>
    </citation>
    <scope>NUCLEOTIDE SEQUENCE [LARGE SCALE GENOMIC DNA]</scope>
    <source>
        <strain evidence="4">RS5460</strain>
    </source>
</reference>
<name>A0AAN5CHE6_9BILA</name>
<evidence type="ECO:0000256" key="1">
    <source>
        <dbReference type="SAM" id="SignalP"/>
    </source>
</evidence>
<dbReference type="SMART" id="SM00636">
    <property type="entry name" value="Glyco_18"/>
    <property type="match status" value="1"/>
</dbReference>